<accession>A0A1W1CV27</accession>
<evidence type="ECO:0000256" key="3">
    <source>
        <dbReference type="ARBA" id="ARBA00022723"/>
    </source>
</evidence>
<evidence type="ECO:0000313" key="9">
    <source>
        <dbReference type="EMBL" id="SFV69619.1"/>
    </source>
</evidence>
<keyword evidence="3" id="KW-0479">Metal-binding</keyword>
<proteinExistence type="predicted"/>
<dbReference type="NCBIfam" id="NF001837">
    <property type="entry name" value="PRK00560.1"/>
    <property type="match status" value="1"/>
</dbReference>
<name>A0A1W1CV27_9ZZZZ</name>
<reference evidence="9" key="1">
    <citation type="submission" date="2016-10" db="EMBL/GenBank/DDBJ databases">
        <authorList>
            <person name="de Groot N.N."/>
        </authorList>
    </citation>
    <scope>NUCLEOTIDE SEQUENCE</scope>
</reference>
<dbReference type="PANTHER" id="PTHR19136:SF81">
    <property type="entry name" value="MOLYBDENUM COFACTOR GUANYLYLTRANSFERASE"/>
    <property type="match status" value="1"/>
</dbReference>
<dbReference type="GO" id="GO:0016779">
    <property type="term" value="F:nucleotidyltransferase activity"/>
    <property type="evidence" value="ECO:0007669"/>
    <property type="project" value="TreeGrafter"/>
</dbReference>
<evidence type="ECO:0000259" key="8">
    <source>
        <dbReference type="Pfam" id="PF12804"/>
    </source>
</evidence>
<dbReference type="SUPFAM" id="SSF53448">
    <property type="entry name" value="Nucleotide-diphospho-sugar transferases"/>
    <property type="match status" value="1"/>
</dbReference>
<dbReference type="Pfam" id="PF12804">
    <property type="entry name" value="NTP_transf_3"/>
    <property type="match status" value="1"/>
</dbReference>
<dbReference type="GO" id="GO:1902758">
    <property type="term" value="P:bis(molybdopterin guanine dinucleotide)molybdenum biosynthetic process"/>
    <property type="evidence" value="ECO:0007669"/>
    <property type="project" value="TreeGrafter"/>
</dbReference>
<evidence type="ECO:0000256" key="1">
    <source>
        <dbReference type="ARBA" id="ARBA00022490"/>
    </source>
</evidence>
<keyword evidence="7" id="KW-0501">Molybdenum cofactor biosynthesis</keyword>
<dbReference type="Gene3D" id="3.90.550.10">
    <property type="entry name" value="Spore Coat Polysaccharide Biosynthesis Protein SpsA, Chain A"/>
    <property type="match status" value="1"/>
</dbReference>
<sequence>MGEDKALLPFAGFDTLTHYQYNRLSQIFTTVFISCKECCKFDFEANFIEDKKEYGVFAPTLGFVSAFEHLKSDKFFALSVDTPFVSKKEIEALINADNNRFDATVAKTEEGIQPLCGIYHRSLKSSFERMLKENNHKLGKLLKNTHTNYCHFSDTAPFLNLNHPQEYKKAVQILNNSSL</sequence>
<evidence type="ECO:0000256" key="2">
    <source>
        <dbReference type="ARBA" id="ARBA00022679"/>
    </source>
</evidence>
<keyword evidence="6" id="KW-0342">GTP-binding</keyword>
<keyword evidence="1" id="KW-0963">Cytoplasm</keyword>
<dbReference type="PROSITE" id="PS51257">
    <property type="entry name" value="PROKAR_LIPOPROTEIN"/>
    <property type="match status" value="1"/>
</dbReference>
<dbReference type="GO" id="GO:0005525">
    <property type="term" value="F:GTP binding"/>
    <property type="evidence" value="ECO:0007669"/>
    <property type="project" value="UniProtKB-KW"/>
</dbReference>
<evidence type="ECO:0000256" key="4">
    <source>
        <dbReference type="ARBA" id="ARBA00022741"/>
    </source>
</evidence>
<feature type="domain" description="MobA-like NTP transferase" evidence="8">
    <location>
        <begin position="1"/>
        <end position="144"/>
    </location>
</feature>
<dbReference type="AlphaFoldDB" id="A0A1W1CV27"/>
<keyword evidence="2" id="KW-0808">Transferase</keyword>
<keyword evidence="5" id="KW-0460">Magnesium</keyword>
<dbReference type="InterPro" id="IPR025877">
    <property type="entry name" value="MobA-like_NTP_Trfase"/>
</dbReference>
<dbReference type="GO" id="GO:0046872">
    <property type="term" value="F:metal ion binding"/>
    <property type="evidence" value="ECO:0007669"/>
    <property type="project" value="UniProtKB-KW"/>
</dbReference>
<dbReference type="InterPro" id="IPR029044">
    <property type="entry name" value="Nucleotide-diphossugar_trans"/>
</dbReference>
<dbReference type="InterPro" id="IPR013482">
    <property type="entry name" value="Molybde_CF_guanTrfase"/>
</dbReference>
<dbReference type="EMBL" id="FPHH01000125">
    <property type="protein sequence ID" value="SFV69619.1"/>
    <property type="molecule type" value="Genomic_DNA"/>
</dbReference>
<dbReference type="PANTHER" id="PTHR19136">
    <property type="entry name" value="MOLYBDENUM COFACTOR GUANYLYLTRANSFERASE"/>
    <property type="match status" value="1"/>
</dbReference>
<evidence type="ECO:0000256" key="7">
    <source>
        <dbReference type="ARBA" id="ARBA00023150"/>
    </source>
</evidence>
<organism evidence="9">
    <name type="scientific">hydrothermal vent metagenome</name>
    <dbReference type="NCBI Taxonomy" id="652676"/>
    <lineage>
        <taxon>unclassified sequences</taxon>
        <taxon>metagenomes</taxon>
        <taxon>ecological metagenomes</taxon>
    </lineage>
</organism>
<evidence type="ECO:0000256" key="5">
    <source>
        <dbReference type="ARBA" id="ARBA00022842"/>
    </source>
</evidence>
<evidence type="ECO:0000256" key="6">
    <source>
        <dbReference type="ARBA" id="ARBA00023134"/>
    </source>
</evidence>
<keyword evidence="4" id="KW-0547">Nucleotide-binding</keyword>
<gene>
    <name evidence="9" type="ORF">MNB_SM-5-1077</name>
</gene>
<protein>
    <submittedName>
        <fullName evidence="9">Molybdopterin-guanine dinucleotide biosynthesis protein MobA</fullName>
    </submittedName>
</protein>
<dbReference type="CDD" id="cd02503">
    <property type="entry name" value="MobA"/>
    <property type="match status" value="1"/>
</dbReference>